<organism evidence="1 2">
    <name type="scientific">Thalassobaculum litoreum DSM 18839</name>
    <dbReference type="NCBI Taxonomy" id="1123362"/>
    <lineage>
        <taxon>Bacteria</taxon>
        <taxon>Pseudomonadati</taxon>
        <taxon>Pseudomonadota</taxon>
        <taxon>Alphaproteobacteria</taxon>
        <taxon>Rhodospirillales</taxon>
        <taxon>Thalassobaculaceae</taxon>
        <taxon>Thalassobaculum</taxon>
    </lineage>
</organism>
<evidence type="ECO:0000313" key="2">
    <source>
        <dbReference type="Proteomes" id="UP000198615"/>
    </source>
</evidence>
<comment type="caution">
    <text evidence="1">The sequence shown here is derived from an EMBL/GenBank/DDBJ whole genome shotgun (WGS) entry which is preliminary data.</text>
</comment>
<keyword evidence="2" id="KW-1185">Reference proteome</keyword>
<sequence>MMAVRDNCGRAISALLRLAMLVGVLGGMPMGAAWAEELPSWTPVASEQLVRLPIGYLEKAVDRDFRDSSLADALQDKAAAIEGTAASLGAMQAAAATARGALRDEKRHAFLRAKQDYVSLLGARHDLERQQVETRLALYRRLLARIERTGDPGGPQAPAALAGQRAAAMERFAASQASVDMKLFASATAQESRYGREYRRQAAAIADLARAIDAHPMNAAPQIDGRAIGKPDYLAHLVAEAETDLALLDQKDLMLSYMAKLVALDAMALADEVDARSRDTAGRPELRDVSAAVDFFIAPN</sequence>
<name>A0A8G2BJS7_9PROT</name>
<dbReference type="Proteomes" id="UP000198615">
    <property type="component" value="Unassembled WGS sequence"/>
</dbReference>
<dbReference type="AlphaFoldDB" id="A0A8G2BJS7"/>
<reference evidence="1 2" key="1">
    <citation type="submission" date="2016-10" db="EMBL/GenBank/DDBJ databases">
        <authorList>
            <person name="Varghese N."/>
            <person name="Submissions S."/>
        </authorList>
    </citation>
    <scope>NUCLEOTIDE SEQUENCE [LARGE SCALE GENOMIC DNA]</scope>
    <source>
        <strain evidence="1 2">DSM 18839</strain>
    </source>
</reference>
<proteinExistence type="predicted"/>
<evidence type="ECO:0000313" key="1">
    <source>
        <dbReference type="EMBL" id="SDF87057.1"/>
    </source>
</evidence>
<protein>
    <submittedName>
        <fullName evidence="1">Uncharacterized protein</fullName>
    </submittedName>
</protein>
<dbReference type="EMBL" id="FNBW01000007">
    <property type="protein sequence ID" value="SDF87057.1"/>
    <property type="molecule type" value="Genomic_DNA"/>
</dbReference>
<accession>A0A8G2BJS7</accession>
<gene>
    <name evidence="1" type="ORF">SAMN05660686_02626</name>
</gene>